<keyword evidence="1" id="KW-0507">mRNA processing</keyword>
<proteinExistence type="predicted"/>
<dbReference type="SMART" id="SM00582">
    <property type="entry name" value="RPR"/>
    <property type="match status" value="1"/>
</dbReference>
<feature type="compositionally biased region" description="Polar residues" evidence="2">
    <location>
        <begin position="744"/>
        <end position="759"/>
    </location>
</feature>
<evidence type="ECO:0000256" key="1">
    <source>
        <dbReference type="ARBA" id="ARBA00022664"/>
    </source>
</evidence>
<keyword evidence="5" id="KW-1185">Reference proteome</keyword>
<feature type="compositionally biased region" description="Pro residues" evidence="2">
    <location>
        <begin position="1090"/>
        <end position="1115"/>
    </location>
</feature>
<name>A0A8X9A401_SALSN</name>
<dbReference type="GO" id="GO:0005634">
    <property type="term" value="C:nucleus"/>
    <property type="evidence" value="ECO:0007669"/>
    <property type="project" value="UniProtKB-ARBA"/>
</dbReference>
<evidence type="ECO:0000313" key="5">
    <source>
        <dbReference type="Proteomes" id="UP000298416"/>
    </source>
</evidence>
<evidence type="ECO:0000256" key="2">
    <source>
        <dbReference type="SAM" id="MobiDB-lite"/>
    </source>
</evidence>
<dbReference type="Pfam" id="PF04818">
    <property type="entry name" value="CID"/>
    <property type="match status" value="1"/>
</dbReference>
<evidence type="ECO:0000259" key="3">
    <source>
        <dbReference type="PROSITE" id="PS51391"/>
    </source>
</evidence>
<feature type="region of interest" description="Disordered" evidence="2">
    <location>
        <begin position="1178"/>
        <end position="1281"/>
    </location>
</feature>
<feature type="compositionally biased region" description="Polar residues" evidence="2">
    <location>
        <begin position="274"/>
        <end position="283"/>
    </location>
</feature>
<gene>
    <name evidence="4" type="ORF">SASPL_111118</name>
</gene>
<feature type="compositionally biased region" description="Polar residues" evidence="2">
    <location>
        <begin position="246"/>
        <end position="259"/>
    </location>
</feature>
<sequence>MFLKTLVVSSLPRGLHLVRWQGDASDLKTLFVLLYSAFCNHADIEEFTEEKKVSLSGKRHGKGSDFARALREIVDCFEKLKRQDLVSDNVTEETVTTNENNSDESLTRPMNDEAAMTTVKQLSGGSTNDLNSLTEAAVAAAAEDALHDEEMQLEEAHSNSGFTEIHVYSTRSKTDAAQSRIIGKQRRLSARKLRSSSRVDVGGLQELTLPPSNNHRSSRLLGAKAQDRSLRRSRRIIKSSDDYEGNNANSPLFPSNCSLEENDSDIMTADSDSDSLNGRSSVDSGCKPVEEDPFTEKNEGATELSDRLDFQTNANIIKKKRKPNRKRHRSDLMAKSDEVVSETEVLKTDCLSPSNNEKVAEKCPKEDGDEHLPLSKRARVRLGKSSPVGDEDTELAHEEEKTLQVRETCMQSDELSNIKVHVPPGTEAISAKEDSYISPLSHDSHDRKPQYWETRKNLVDGEAALPPSKRLTRALEAMSANEADLSQRTSSCSPKVDTPNEGCSSAKCFEVSSEEKAVVDSGLGSVGELSTRVPLSSVSGSCPVLNEDIPEKHGETFEVVLDCCKTSGVGSSNSESCKDSFRHAEGGESKHLELSSLIEFPDSVHHLDPNLDLANTPSLSHLDCSRPCLDSSLDNCKTKSPESKEMTKTTDAKISLMDSDSLLVEETTGDSPDVEKCKLIGSADCGDELQKKTILSLSKNQGSPRSEFVREASLSCADSNIVLSASPLKVLDSSHLEDRVVSVAQSSSHLSDRTGSVTKSPPPSSSMCGISSSDSYVEKRGSCINAQLHPEKAKLGAKSSIKVELLSSLEAAIRSLTRTKESIGRATRVAIDCAKLGFATKVVELLAHNLENESSPHKKVDLFFLVDSIAQCSGGMKGDAGVYPSAIQAILSRLLLAAAPSGTGYCDNHRQCLKVLRVWLERKILPETLVRHHIRELDALYHSHVSGGSRRSCKFERPFDDPIREMEGMLVDEYGSNSSIQLPGFCMPPMLRDDDGGSDSDGENFEAVTPEHNMENVHVDGEPNVSATAEKRSHILEDVDGELEMEDVAPCCDAEVTSTGSIADSHYGAPFLAQQHEDAHLISTRFPGSALPPPPPPPHSPLPPPPPPPPAPLAHPLPRSGFPPAVLDSVPKFSHSNSQEPVMRRSPSPRIKSRTLDMVHHRHYDNRDSEAQLARHIPYSSNNRPCNDQHIPHFSGRSSNGFQPADGAFSKGFHLPPPHPAPSDHFSYVQEPRSQSRRDIPPPSHPNRFTSRSTENGNFYRDRDRYKSGERDNIGERWRPRMPPVSGPYHCDGSRMAHAPMPYSGPVRESDFSNNRWNYPPRSMNHRQMNPYGPPSEGPIPVANKGQLFVNIEGKAGRKFTLNLSNPIQFMASGRSVFFLLGYGFPSHSVYRTGWNLNPP</sequence>
<reference evidence="4" key="1">
    <citation type="submission" date="2018-01" db="EMBL/GenBank/DDBJ databases">
        <authorList>
            <person name="Mao J.F."/>
        </authorList>
    </citation>
    <scope>NUCLEOTIDE SEQUENCE</scope>
    <source>
        <strain evidence="4">Huo1</strain>
        <tissue evidence="4">Leaf</tissue>
    </source>
</reference>
<dbReference type="PANTHER" id="PTHR12550">
    <property type="entry name" value="HEPATOMA-DERIVED GROWTH FACTOR-RELATED"/>
    <property type="match status" value="1"/>
</dbReference>
<dbReference type="PROSITE" id="PS51391">
    <property type="entry name" value="CID"/>
    <property type="match status" value="1"/>
</dbReference>
<feature type="compositionally biased region" description="Basic and acidic residues" evidence="2">
    <location>
        <begin position="1260"/>
        <end position="1279"/>
    </location>
</feature>
<dbReference type="InterPro" id="IPR008942">
    <property type="entry name" value="ENTH_VHS"/>
</dbReference>
<dbReference type="PANTHER" id="PTHR12550:SF49">
    <property type="entry name" value="PROTEIN HUA2-LIKE 2-RELATED"/>
    <property type="match status" value="1"/>
</dbReference>
<dbReference type="Gene3D" id="1.25.40.90">
    <property type="match status" value="1"/>
</dbReference>
<accession>A0A8X9A401</accession>
<organism evidence="4">
    <name type="scientific">Salvia splendens</name>
    <name type="common">Scarlet sage</name>
    <dbReference type="NCBI Taxonomy" id="180675"/>
    <lineage>
        <taxon>Eukaryota</taxon>
        <taxon>Viridiplantae</taxon>
        <taxon>Streptophyta</taxon>
        <taxon>Embryophyta</taxon>
        <taxon>Tracheophyta</taxon>
        <taxon>Spermatophyta</taxon>
        <taxon>Magnoliopsida</taxon>
        <taxon>eudicotyledons</taxon>
        <taxon>Gunneridae</taxon>
        <taxon>Pentapetalae</taxon>
        <taxon>asterids</taxon>
        <taxon>lamiids</taxon>
        <taxon>Lamiales</taxon>
        <taxon>Lamiaceae</taxon>
        <taxon>Nepetoideae</taxon>
        <taxon>Mentheae</taxon>
        <taxon>Salviinae</taxon>
        <taxon>Salvia</taxon>
        <taxon>Salvia subgen. Calosphace</taxon>
        <taxon>core Calosphace</taxon>
    </lineage>
</organism>
<feature type="region of interest" description="Disordered" evidence="2">
    <location>
        <begin position="1084"/>
        <end position="1157"/>
    </location>
</feature>
<dbReference type="GO" id="GO:0006397">
    <property type="term" value="P:mRNA processing"/>
    <property type="evidence" value="ECO:0007669"/>
    <property type="project" value="UniProtKB-KW"/>
</dbReference>
<feature type="compositionally biased region" description="Low complexity" evidence="2">
    <location>
        <begin position="91"/>
        <end position="104"/>
    </location>
</feature>
<feature type="region of interest" description="Disordered" evidence="2">
    <location>
        <begin position="744"/>
        <end position="771"/>
    </location>
</feature>
<feature type="region of interest" description="Disordered" evidence="2">
    <location>
        <begin position="173"/>
        <end position="302"/>
    </location>
</feature>
<dbReference type="EMBL" id="PNBA02000004">
    <property type="protein sequence ID" value="KAG6426881.1"/>
    <property type="molecule type" value="Genomic_DNA"/>
</dbReference>
<protein>
    <recommendedName>
        <fullName evidence="3">CID domain-containing protein</fullName>
    </recommendedName>
</protein>
<dbReference type="InterPro" id="IPR006569">
    <property type="entry name" value="CID_dom"/>
</dbReference>
<feature type="compositionally biased region" description="Polar residues" evidence="2">
    <location>
        <begin position="1247"/>
        <end position="1257"/>
    </location>
</feature>
<feature type="domain" description="CID" evidence="3">
    <location>
        <begin position="801"/>
        <end position="941"/>
    </location>
</feature>
<dbReference type="Proteomes" id="UP000298416">
    <property type="component" value="Unassembled WGS sequence"/>
</dbReference>
<reference evidence="4" key="2">
    <citation type="submission" date="2020-08" db="EMBL/GenBank/DDBJ databases">
        <title>Plant Genome Project.</title>
        <authorList>
            <person name="Zhang R.-G."/>
        </authorList>
    </citation>
    <scope>NUCLEOTIDE SEQUENCE</scope>
    <source>
        <strain evidence="4">Huo1</strain>
        <tissue evidence="4">Leaf</tissue>
    </source>
</reference>
<feature type="compositionally biased region" description="Basic residues" evidence="2">
    <location>
        <begin position="183"/>
        <end position="195"/>
    </location>
</feature>
<evidence type="ECO:0000313" key="4">
    <source>
        <dbReference type="EMBL" id="KAG6426881.1"/>
    </source>
</evidence>
<feature type="region of interest" description="Disordered" evidence="2">
    <location>
        <begin position="91"/>
        <end position="110"/>
    </location>
</feature>
<comment type="caution">
    <text evidence="4">The sequence shown here is derived from an EMBL/GenBank/DDBJ whole genome shotgun (WGS) entry which is preliminary data.</text>
</comment>
<feature type="compositionally biased region" description="Basic and acidic residues" evidence="2">
    <location>
        <begin position="288"/>
        <end position="302"/>
    </location>
</feature>